<reference evidence="6" key="1">
    <citation type="journal article" date="2020" name="mSystems">
        <title>Genome- and Community-Level Interaction Insights into Carbon Utilization and Element Cycling Functions of Hydrothermarchaeota in Hydrothermal Sediment.</title>
        <authorList>
            <person name="Zhou Z."/>
            <person name="Liu Y."/>
            <person name="Xu W."/>
            <person name="Pan J."/>
            <person name="Luo Z.H."/>
            <person name="Li M."/>
        </authorList>
    </citation>
    <scope>NUCLEOTIDE SEQUENCE [LARGE SCALE GENOMIC DNA]</scope>
    <source>
        <strain evidence="6">HyVt-577</strain>
    </source>
</reference>
<sequence>MEKKYKDFYIKLRTQVAGYLEKHNFKYADLLLLVPDFFHLLVKLSLDERVSREKKLKLAVAILYFLSPFDFLPEAFFGPIGYMDDLALAAYVLNDFINQGDMDILYEHWAGESDLLASVQNILTIADHYLGSGLWDKIRSKIG</sequence>
<dbReference type="GO" id="GO:0012505">
    <property type="term" value="C:endomembrane system"/>
    <property type="evidence" value="ECO:0007669"/>
    <property type="project" value="UniProtKB-SubCell"/>
</dbReference>
<dbReference type="Proteomes" id="UP000885779">
    <property type="component" value="Unassembled WGS sequence"/>
</dbReference>
<dbReference type="InterPro" id="IPR010652">
    <property type="entry name" value="DUF1232"/>
</dbReference>
<dbReference type="EMBL" id="DRQG01000037">
    <property type="protein sequence ID" value="HGY54970.1"/>
    <property type="molecule type" value="Genomic_DNA"/>
</dbReference>
<evidence type="ECO:0000259" key="5">
    <source>
        <dbReference type="Pfam" id="PF06803"/>
    </source>
</evidence>
<feature type="domain" description="DUF1232" evidence="5">
    <location>
        <begin position="55"/>
        <end position="90"/>
    </location>
</feature>
<accession>A0A7V4TYY1</accession>
<gene>
    <name evidence="6" type="ORF">ENK44_04670</name>
</gene>
<dbReference type="AlphaFoldDB" id="A0A7V4TYY1"/>
<evidence type="ECO:0000256" key="1">
    <source>
        <dbReference type="ARBA" id="ARBA00004127"/>
    </source>
</evidence>
<evidence type="ECO:0000256" key="4">
    <source>
        <dbReference type="ARBA" id="ARBA00023136"/>
    </source>
</evidence>
<proteinExistence type="predicted"/>
<evidence type="ECO:0000256" key="2">
    <source>
        <dbReference type="ARBA" id="ARBA00022692"/>
    </source>
</evidence>
<keyword evidence="2" id="KW-0812">Transmembrane</keyword>
<comment type="subcellular location">
    <subcellularLocation>
        <location evidence="1">Endomembrane system</location>
        <topology evidence="1">Multi-pass membrane protein</topology>
    </subcellularLocation>
</comment>
<evidence type="ECO:0000256" key="3">
    <source>
        <dbReference type="ARBA" id="ARBA00022989"/>
    </source>
</evidence>
<organism evidence="6">
    <name type="scientific">Caldithrix abyssi</name>
    <dbReference type="NCBI Taxonomy" id="187145"/>
    <lineage>
        <taxon>Bacteria</taxon>
        <taxon>Pseudomonadati</taxon>
        <taxon>Calditrichota</taxon>
        <taxon>Calditrichia</taxon>
        <taxon>Calditrichales</taxon>
        <taxon>Calditrichaceae</taxon>
        <taxon>Caldithrix</taxon>
    </lineage>
</organism>
<name>A0A7V4TYY1_CALAY</name>
<keyword evidence="4" id="KW-0472">Membrane</keyword>
<protein>
    <submittedName>
        <fullName evidence="6">DUF1232 domain-containing protein</fullName>
    </submittedName>
</protein>
<comment type="caution">
    <text evidence="6">The sequence shown here is derived from an EMBL/GenBank/DDBJ whole genome shotgun (WGS) entry which is preliminary data.</text>
</comment>
<dbReference type="Pfam" id="PF06803">
    <property type="entry name" value="DUF1232"/>
    <property type="match status" value="1"/>
</dbReference>
<evidence type="ECO:0000313" key="6">
    <source>
        <dbReference type="EMBL" id="HGY54970.1"/>
    </source>
</evidence>
<keyword evidence="3" id="KW-1133">Transmembrane helix</keyword>